<dbReference type="Pfam" id="PF14076">
    <property type="entry name" value="DUF4258"/>
    <property type="match status" value="1"/>
</dbReference>
<keyword evidence="2" id="KW-1185">Reference proteome</keyword>
<protein>
    <recommendedName>
        <fullName evidence="3">DUF4258 domain-containing protein</fullName>
    </recommendedName>
</protein>
<dbReference type="InterPro" id="IPR025354">
    <property type="entry name" value="DUF4258"/>
</dbReference>
<dbReference type="EMBL" id="ACJN02000003">
    <property type="protein sequence ID" value="EFI33130.1"/>
    <property type="molecule type" value="Genomic_DNA"/>
</dbReference>
<reference evidence="1" key="1">
    <citation type="submission" date="2010-05" db="EMBL/GenBank/DDBJ databases">
        <title>The draft genome of Desulfonatronospira thiodismutans ASO3-1.</title>
        <authorList>
            <consortium name="US DOE Joint Genome Institute (JGI-PGF)"/>
            <person name="Lucas S."/>
            <person name="Copeland A."/>
            <person name="Lapidus A."/>
            <person name="Cheng J.-F."/>
            <person name="Bruce D."/>
            <person name="Goodwin L."/>
            <person name="Pitluck S."/>
            <person name="Chertkov O."/>
            <person name="Brettin T."/>
            <person name="Detter J.C."/>
            <person name="Han C."/>
            <person name="Land M.L."/>
            <person name="Hauser L."/>
            <person name="Kyrpides N."/>
            <person name="Mikhailova N."/>
            <person name="Muyzer G."/>
            <person name="Woyke T."/>
        </authorList>
    </citation>
    <scope>NUCLEOTIDE SEQUENCE [LARGE SCALE GENOMIC DNA]</scope>
    <source>
        <strain evidence="1">ASO3-1</strain>
    </source>
</reference>
<comment type="caution">
    <text evidence="1">The sequence shown here is derived from an EMBL/GenBank/DDBJ whole genome shotgun (WGS) entry which is preliminary data.</text>
</comment>
<name>D6SR14_9BACT</name>
<dbReference type="RefSeq" id="WP_008870502.1">
    <property type="nucleotide sequence ID" value="NZ_ACJN02000003.1"/>
</dbReference>
<dbReference type="eggNOG" id="ENOG502ZUGW">
    <property type="taxonomic scope" value="Bacteria"/>
</dbReference>
<organism evidence="1 2">
    <name type="scientific">Desulfonatronospira thiodismutans ASO3-1</name>
    <dbReference type="NCBI Taxonomy" id="555779"/>
    <lineage>
        <taxon>Bacteria</taxon>
        <taxon>Pseudomonadati</taxon>
        <taxon>Thermodesulfobacteriota</taxon>
        <taxon>Desulfovibrionia</taxon>
        <taxon>Desulfovibrionales</taxon>
        <taxon>Desulfonatronovibrionaceae</taxon>
        <taxon>Desulfonatronospira</taxon>
    </lineage>
</organism>
<sequence length="116" mass="13426">MSIAVVDSLPHDKGTLFTFEKNDAKYKIIFTTHALTRMEKWQLTLEAVSKTLLDPEEVLVGHNNRFIAHRCFGQHVLRAVYEYDDLVSVLITVYCPYKDRYFQGGGSFEDQILPRD</sequence>
<evidence type="ECO:0000313" key="2">
    <source>
        <dbReference type="Proteomes" id="UP000005496"/>
    </source>
</evidence>
<proteinExistence type="predicted"/>
<evidence type="ECO:0008006" key="3">
    <source>
        <dbReference type="Google" id="ProtNLM"/>
    </source>
</evidence>
<gene>
    <name evidence="1" type="ORF">Dthio_PD0448</name>
</gene>
<dbReference type="AlphaFoldDB" id="D6SR14"/>
<accession>D6SR14</accession>
<dbReference type="Proteomes" id="UP000005496">
    <property type="component" value="Unassembled WGS sequence"/>
</dbReference>
<evidence type="ECO:0000313" key="1">
    <source>
        <dbReference type="EMBL" id="EFI33130.1"/>
    </source>
</evidence>